<comment type="caution">
    <text evidence="2">The sequence shown here is derived from an EMBL/GenBank/DDBJ whole genome shotgun (WGS) entry which is preliminary data.</text>
</comment>
<dbReference type="Proteomes" id="UP000215563">
    <property type="component" value="Unassembled WGS sequence"/>
</dbReference>
<sequence>MWTPLITLIALVLLTAVGAAAAVALTTTDHRRALRALTLLKILLGAILGSSGLIAAVIHLQQAGLL</sequence>
<name>A0A229RM47_AMYAL</name>
<keyword evidence="3" id="KW-1185">Reference proteome</keyword>
<keyword evidence="1" id="KW-0472">Membrane</keyword>
<feature type="transmembrane region" description="Helical" evidence="1">
    <location>
        <begin position="40"/>
        <end position="60"/>
    </location>
</feature>
<evidence type="ECO:0000313" key="2">
    <source>
        <dbReference type="EMBL" id="OXM47531.1"/>
    </source>
</evidence>
<dbReference type="RefSeq" id="WP_020636209.1">
    <property type="nucleotide sequence ID" value="NZ_KB913032.1"/>
</dbReference>
<reference evidence="2 3" key="1">
    <citation type="submission" date="2017-07" db="EMBL/GenBank/DDBJ databases">
        <title>Amycolatopsis alba DSM 44262 Genome sequencing and assembly.</title>
        <authorList>
            <person name="Kaur N."/>
            <person name="Mayilraj S."/>
        </authorList>
    </citation>
    <scope>NUCLEOTIDE SEQUENCE [LARGE SCALE GENOMIC DNA]</scope>
    <source>
        <strain evidence="2 3">DSM 44262</strain>
    </source>
</reference>
<protein>
    <submittedName>
        <fullName evidence="2">Uncharacterized protein</fullName>
    </submittedName>
</protein>
<keyword evidence="1" id="KW-0812">Transmembrane</keyword>
<dbReference type="EMBL" id="NMQU01000074">
    <property type="protein sequence ID" value="OXM47531.1"/>
    <property type="molecule type" value="Genomic_DNA"/>
</dbReference>
<accession>A0A229RM47</accession>
<evidence type="ECO:0000256" key="1">
    <source>
        <dbReference type="SAM" id="Phobius"/>
    </source>
</evidence>
<evidence type="ECO:0000313" key="3">
    <source>
        <dbReference type="Proteomes" id="UP000215563"/>
    </source>
</evidence>
<keyword evidence="1" id="KW-1133">Transmembrane helix</keyword>
<proteinExistence type="predicted"/>
<dbReference type="AlphaFoldDB" id="A0A229RM47"/>
<organism evidence="2 3">
    <name type="scientific">Amycolatopsis alba DSM 44262</name>
    <dbReference type="NCBI Taxonomy" id="1125972"/>
    <lineage>
        <taxon>Bacteria</taxon>
        <taxon>Bacillati</taxon>
        <taxon>Actinomycetota</taxon>
        <taxon>Actinomycetes</taxon>
        <taxon>Pseudonocardiales</taxon>
        <taxon>Pseudonocardiaceae</taxon>
        <taxon>Amycolatopsis</taxon>
    </lineage>
</organism>
<gene>
    <name evidence="2" type="ORF">CFP75_23915</name>
</gene>